<dbReference type="PATRIC" id="fig|211586.12.peg.4664"/>
<dbReference type="AlphaFoldDB" id="Q8E869"/>
<dbReference type="RefSeq" id="WP_011074385.1">
    <property type="nucleotide sequence ID" value="NC_004349.1"/>
</dbReference>
<name>Q8E869_SHEON</name>
<geneLocation type="plasmid" evidence="1 2">
    <name>megaplasmid</name>
</geneLocation>
<dbReference type="KEGG" id="son:SO_A0056"/>
<reference evidence="1 2" key="1">
    <citation type="journal article" date="2002" name="Nat. Biotechnol.">
        <title>Genome sequence of the dissimilatory metal ion-reducing bacterium Shewanella oneidensis.</title>
        <authorList>
            <person name="Heidelberg J.F."/>
            <person name="Paulsen I.T."/>
            <person name="Nelson K.E."/>
            <person name="Gaidos E.J."/>
            <person name="Nelson W.C."/>
            <person name="Read T.D."/>
            <person name="Eisen J.A."/>
            <person name="Seshadri R."/>
            <person name="Ward N."/>
            <person name="Methe B."/>
            <person name="Clayton R.A."/>
            <person name="Meyer T."/>
            <person name="Tsapin A."/>
            <person name="Scott J."/>
            <person name="Beanan M."/>
            <person name="Brinkac L."/>
            <person name="Daugherty S."/>
            <person name="DeBoy R.T."/>
            <person name="Dodson R.J."/>
            <person name="Durkin A.S."/>
            <person name="Haft D.H."/>
            <person name="Kolonay J.F."/>
            <person name="Madupu R."/>
            <person name="Peterson J.D."/>
            <person name="Umayam L.A."/>
            <person name="White O."/>
            <person name="Wolf A.M."/>
            <person name="Vamathevan J."/>
            <person name="Weidman J."/>
            <person name="Impraim M."/>
            <person name="Lee K."/>
            <person name="Berry K."/>
            <person name="Lee C."/>
            <person name="Mueller J."/>
            <person name="Khouri H."/>
            <person name="Gill J."/>
            <person name="Utterback T.R."/>
            <person name="McDonald L.A."/>
            <person name="Feldblyum T.V."/>
            <person name="Smith H.O."/>
            <person name="Venter J.C."/>
            <person name="Nealson K.H."/>
            <person name="Fraser C.M."/>
        </authorList>
    </citation>
    <scope>NUCLEOTIDE SEQUENCE [LARGE SCALE GENOMIC DNA]</scope>
    <source>
        <strain evidence="2">ATCC 700550 / JCM 31522 / CIP 106686 / LMG 19005 / NCIMB 14063 / MR-1</strain>
    </source>
</reference>
<gene>
    <name evidence="1" type="ordered locus">SO_A0056</name>
</gene>
<sequence>MKKKYKPSTTSKTELIAFRCPVELKKKINDAVEKQQFQSVTDLIVQSVSEKLGGESDLGS</sequence>
<dbReference type="HOGENOM" id="CLU_2939251_0_0_6"/>
<dbReference type="Proteomes" id="UP000008186">
    <property type="component" value="Plasmid megaplasmid"/>
</dbReference>
<evidence type="ECO:0000313" key="1">
    <source>
        <dbReference type="EMBL" id="AAN52992.1"/>
    </source>
</evidence>
<keyword evidence="2" id="KW-1185">Reference proteome</keyword>
<evidence type="ECO:0000313" key="2">
    <source>
        <dbReference type="Proteomes" id="UP000008186"/>
    </source>
</evidence>
<organism evidence="1 2">
    <name type="scientific">Shewanella oneidensis (strain ATCC 700550 / JCM 31522 / CIP 106686 / LMG 19005 / NCIMB 14063 / MR-1)</name>
    <dbReference type="NCBI Taxonomy" id="211586"/>
    <lineage>
        <taxon>Bacteria</taxon>
        <taxon>Pseudomonadati</taxon>
        <taxon>Pseudomonadota</taxon>
        <taxon>Gammaproteobacteria</taxon>
        <taxon>Alteromonadales</taxon>
        <taxon>Shewanellaceae</taxon>
        <taxon>Shewanella</taxon>
    </lineage>
</organism>
<keyword evidence="1" id="KW-0614">Plasmid</keyword>
<proteinExistence type="predicted"/>
<accession>Q8E869</accession>
<dbReference type="BioCyc" id="SONE211586:G1GMP-4463-MONOMER"/>
<dbReference type="EMBL" id="AE014300">
    <property type="protein sequence ID" value="AAN52992.1"/>
    <property type="molecule type" value="Genomic_DNA"/>
</dbReference>
<protein>
    <submittedName>
        <fullName evidence="1">Plasmid protein</fullName>
    </submittedName>
</protein>